<dbReference type="RefSeq" id="WP_023175315.1">
    <property type="nucleotide sequence ID" value="NC_022600.1"/>
</dbReference>
<gene>
    <name evidence="2" type="ORF">GKIL_3752</name>
</gene>
<feature type="compositionally biased region" description="Basic residues" evidence="1">
    <location>
        <begin position="91"/>
        <end position="101"/>
    </location>
</feature>
<keyword evidence="3" id="KW-1185">Reference proteome</keyword>
<organism evidence="2 3">
    <name type="scientific">Gloeobacter kilaueensis (strain ATCC BAA-2537 / CCAP 1431/1 / ULC 316 / JS1)</name>
    <dbReference type="NCBI Taxonomy" id="1183438"/>
    <lineage>
        <taxon>Bacteria</taxon>
        <taxon>Bacillati</taxon>
        <taxon>Cyanobacteriota</taxon>
        <taxon>Cyanophyceae</taxon>
        <taxon>Gloeobacterales</taxon>
        <taxon>Gloeobacteraceae</taxon>
        <taxon>Gloeobacter</taxon>
    </lineage>
</organism>
<sequence length="101" mass="10704">MSIFLYGTSLAALLTIQGQPIADAPVASSGIAPAVLVAQDRGRGRPGGPPFVPPGGPRPPFNAPPPQFNGPPPQFGRNPSPPQRPNNQGRPPKRDRKIFYF</sequence>
<dbReference type="AlphaFoldDB" id="U5QM95"/>
<dbReference type="KEGG" id="glj:GKIL_3752"/>
<evidence type="ECO:0000256" key="1">
    <source>
        <dbReference type="SAM" id="MobiDB-lite"/>
    </source>
</evidence>
<dbReference type="EMBL" id="CP003587">
    <property type="protein sequence ID" value="AGY59998.1"/>
    <property type="molecule type" value="Genomic_DNA"/>
</dbReference>
<protein>
    <submittedName>
        <fullName evidence="2">Uncharacterized protein</fullName>
    </submittedName>
</protein>
<proteinExistence type="predicted"/>
<feature type="compositionally biased region" description="Pro residues" evidence="1">
    <location>
        <begin position="47"/>
        <end position="84"/>
    </location>
</feature>
<evidence type="ECO:0000313" key="2">
    <source>
        <dbReference type="EMBL" id="AGY59998.1"/>
    </source>
</evidence>
<name>U5QM95_GLOK1</name>
<evidence type="ECO:0000313" key="3">
    <source>
        <dbReference type="Proteomes" id="UP000017396"/>
    </source>
</evidence>
<dbReference type="HOGENOM" id="CLU_2287527_0_0_3"/>
<accession>U5QM95</accession>
<dbReference type="Proteomes" id="UP000017396">
    <property type="component" value="Chromosome"/>
</dbReference>
<feature type="region of interest" description="Disordered" evidence="1">
    <location>
        <begin position="40"/>
        <end position="101"/>
    </location>
</feature>
<dbReference type="STRING" id="1183438.GKIL_3752"/>
<reference evidence="2 3" key="1">
    <citation type="journal article" date="2013" name="PLoS ONE">
        <title>Cultivation and Complete Genome Sequencing of Gloeobacter kilaueensis sp. nov., from a Lava Cave in Kilauea Caldera, Hawai'i.</title>
        <authorList>
            <person name="Saw J.H."/>
            <person name="Schatz M."/>
            <person name="Brown M.V."/>
            <person name="Kunkel D.D."/>
            <person name="Foster J.S."/>
            <person name="Shick H."/>
            <person name="Christensen S."/>
            <person name="Hou S."/>
            <person name="Wan X."/>
            <person name="Donachie S.P."/>
        </authorList>
    </citation>
    <scope>NUCLEOTIDE SEQUENCE [LARGE SCALE GENOMIC DNA]</scope>
    <source>
        <strain evidence="3">JS</strain>
    </source>
</reference>